<feature type="chain" id="PRO_5015426083" evidence="2">
    <location>
        <begin position="19"/>
        <end position="110"/>
    </location>
</feature>
<proteinExistence type="predicted"/>
<dbReference type="AlphaFoldDB" id="A0A2T9YNE4"/>
<organism evidence="3 4">
    <name type="scientific">Smittium simulii</name>
    <dbReference type="NCBI Taxonomy" id="133385"/>
    <lineage>
        <taxon>Eukaryota</taxon>
        <taxon>Fungi</taxon>
        <taxon>Fungi incertae sedis</taxon>
        <taxon>Zoopagomycota</taxon>
        <taxon>Kickxellomycotina</taxon>
        <taxon>Harpellomycetes</taxon>
        <taxon>Harpellales</taxon>
        <taxon>Legeriomycetaceae</taxon>
        <taxon>Smittium</taxon>
    </lineage>
</organism>
<sequence>MKFATSLILSAIVASVAAQTSVYNNNDLKTDLKNLLAEGGITAPTNTQEAKPSVKDDSKNTKNDDKDENNNKDDSSSSSSKSSTSSASSVYYFANVAVVGASAIVLGSFI</sequence>
<keyword evidence="2" id="KW-0732">Signal</keyword>
<dbReference type="Proteomes" id="UP000245383">
    <property type="component" value="Unassembled WGS sequence"/>
</dbReference>
<feature type="compositionally biased region" description="Basic and acidic residues" evidence="1">
    <location>
        <begin position="52"/>
        <end position="75"/>
    </location>
</feature>
<protein>
    <submittedName>
        <fullName evidence="3">Uncharacterized protein</fullName>
    </submittedName>
</protein>
<feature type="region of interest" description="Disordered" evidence="1">
    <location>
        <begin position="41"/>
        <end position="86"/>
    </location>
</feature>
<gene>
    <name evidence="3" type="ORF">BB561_003001</name>
</gene>
<feature type="signal peptide" evidence="2">
    <location>
        <begin position="1"/>
        <end position="18"/>
    </location>
</feature>
<dbReference type="EMBL" id="MBFR01000112">
    <property type="protein sequence ID" value="PVU93831.1"/>
    <property type="molecule type" value="Genomic_DNA"/>
</dbReference>
<comment type="caution">
    <text evidence="3">The sequence shown here is derived from an EMBL/GenBank/DDBJ whole genome shotgun (WGS) entry which is preliminary data.</text>
</comment>
<reference evidence="3 4" key="1">
    <citation type="journal article" date="2018" name="MBio">
        <title>Comparative Genomics Reveals the Core Gene Toolbox for the Fungus-Insect Symbiosis.</title>
        <authorList>
            <person name="Wang Y."/>
            <person name="Stata M."/>
            <person name="Wang W."/>
            <person name="Stajich J.E."/>
            <person name="White M.M."/>
            <person name="Moncalvo J.M."/>
        </authorList>
    </citation>
    <scope>NUCLEOTIDE SEQUENCE [LARGE SCALE GENOMIC DNA]</scope>
    <source>
        <strain evidence="3 4">SWE-8-4</strain>
    </source>
</reference>
<evidence type="ECO:0000256" key="2">
    <source>
        <dbReference type="SAM" id="SignalP"/>
    </source>
</evidence>
<feature type="compositionally biased region" description="Low complexity" evidence="1">
    <location>
        <begin position="76"/>
        <end position="86"/>
    </location>
</feature>
<evidence type="ECO:0000313" key="3">
    <source>
        <dbReference type="EMBL" id="PVU93831.1"/>
    </source>
</evidence>
<accession>A0A2T9YNE4</accession>
<name>A0A2T9YNE4_9FUNG</name>
<keyword evidence="4" id="KW-1185">Reference proteome</keyword>
<evidence type="ECO:0000256" key="1">
    <source>
        <dbReference type="SAM" id="MobiDB-lite"/>
    </source>
</evidence>
<evidence type="ECO:0000313" key="4">
    <source>
        <dbReference type="Proteomes" id="UP000245383"/>
    </source>
</evidence>